<evidence type="ECO:0000256" key="2">
    <source>
        <dbReference type="SAM" id="SignalP"/>
    </source>
</evidence>
<evidence type="ECO:0000259" key="3">
    <source>
        <dbReference type="PROSITE" id="PS50853"/>
    </source>
</evidence>
<dbReference type="Gene3D" id="2.60.40.380">
    <property type="entry name" value="Purple acid phosphatase-like, N-terminal"/>
    <property type="match status" value="1"/>
</dbReference>
<gene>
    <name evidence="4" type="ORF">A2841_01845</name>
</gene>
<name>A0A1F6C5G1_9BACT</name>
<dbReference type="SUPFAM" id="SSF47090">
    <property type="entry name" value="PGBD-like"/>
    <property type="match status" value="1"/>
</dbReference>
<dbReference type="InterPro" id="IPR008963">
    <property type="entry name" value="Purple_acid_Pase-like_N"/>
</dbReference>
<feature type="region of interest" description="Disordered" evidence="1">
    <location>
        <begin position="188"/>
        <end position="213"/>
    </location>
</feature>
<dbReference type="PROSITE" id="PS50853">
    <property type="entry name" value="FN3"/>
    <property type="match status" value="1"/>
</dbReference>
<feature type="compositionally biased region" description="Low complexity" evidence="1">
    <location>
        <begin position="202"/>
        <end position="213"/>
    </location>
</feature>
<comment type="caution">
    <text evidence="4">The sequence shown here is derived from an EMBL/GenBank/DDBJ whole genome shotgun (WGS) entry which is preliminary data.</text>
</comment>
<dbReference type="AlphaFoldDB" id="A0A1F6C5G1"/>
<feature type="signal peptide" evidence="2">
    <location>
        <begin position="1"/>
        <end position="24"/>
    </location>
</feature>
<dbReference type="SUPFAM" id="SSF49363">
    <property type="entry name" value="Purple acid phosphatase, N-terminal domain"/>
    <property type="match status" value="1"/>
</dbReference>
<dbReference type="GO" id="GO:0046872">
    <property type="term" value="F:metal ion binding"/>
    <property type="evidence" value="ECO:0007669"/>
    <property type="project" value="InterPro"/>
</dbReference>
<sequence>MYILKKIIALVVMVGVLVPVAAFAQSVPPANFGQLVKTLRQGTRGDDVSVVQALLAADPTVYPEAVISGYFGPLTAAAVRRFQQKHGFEQVGQVGPKTLKKLQEMLADNPIAFEASVATGTTTGSATTTPPLPSPTNQPPQNPGIGQGVGQAKRPCAIVPPGHLIAPGWLKKNNGVQPVVPPCQTLPPGIEKKLNLPPTPTTTPTTTPPVTDTTAPTISAISVASLASTSATVAWTTNENATGKVYFSTVLFTDLNTASSVGTTTLSMTHSLGLSGLLASTTYYYVLESKDTANNTATSTTQTLVTLQ</sequence>
<dbReference type="InterPro" id="IPR003961">
    <property type="entry name" value="FN3_dom"/>
</dbReference>
<evidence type="ECO:0000313" key="5">
    <source>
        <dbReference type="Proteomes" id="UP000178249"/>
    </source>
</evidence>
<dbReference type="Pfam" id="PF01471">
    <property type="entry name" value="PG_binding_1"/>
    <property type="match status" value="1"/>
</dbReference>
<dbReference type="InterPro" id="IPR036366">
    <property type="entry name" value="PGBDSf"/>
</dbReference>
<evidence type="ECO:0000256" key="1">
    <source>
        <dbReference type="SAM" id="MobiDB-lite"/>
    </source>
</evidence>
<keyword evidence="2" id="KW-0732">Signal</keyword>
<dbReference type="EMBL" id="MFKP01000010">
    <property type="protein sequence ID" value="OGG44395.1"/>
    <property type="molecule type" value="Genomic_DNA"/>
</dbReference>
<dbReference type="Gene3D" id="1.10.101.10">
    <property type="entry name" value="PGBD-like superfamily/PGBD"/>
    <property type="match status" value="1"/>
</dbReference>
<dbReference type="Proteomes" id="UP000178249">
    <property type="component" value="Unassembled WGS sequence"/>
</dbReference>
<evidence type="ECO:0000313" key="4">
    <source>
        <dbReference type="EMBL" id="OGG44395.1"/>
    </source>
</evidence>
<protein>
    <recommendedName>
        <fullName evidence="3">Fibronectin type-III domain-containing protein</fullName>
    </recommendedName>
</protein>
<reference evidence="4 5" key="1">
    <citation type="journal article" date="2016" name="Nat. Commun.">
        <title>Thousands of microbial genomes shed light on interconnected biogeochemical processes in an aquifer system.</title>
        <authorList>
            <person name="Anantharaman K."/>
            <person name="Brown C.T."/>
            <person name="Hug L.A."/>
            <person name="Sharon I."/>
            <person name="Castelle C.J."/>
            <person name="Probst A.J."/>
            <person name="Thomas B.C."/>
            <person name="Singh A."/>
            <person name="Wilkins M.J."/>
            <person name="Karaoz U."/>
            <person name="Brodie E.L."/>
            <person name="Williams K.H."/>
            <person name="Hubbard S.S."/>
            <person name="Banfield J.F."/>
        </authorList>
    </citation>
    <scope>NUCLEOTIDE SEQUENCE [LARGE SCALE GENOMIC DNA]</scope>
</reference>
<feature type="compositionally biased region" description="Pro residues" evidence="1">
    <location>
        <begin position="130"/>
        <end position="142"/>
    </location>
</feature>
<proteinExistence type="predicted"/>
<dbReference type="GO" id="GO:0003993">
    <property type="term" value="F:acid phosphatase activity"/>
    <property type="evidence" value="ECO:0007669"/>
    <property type="project" value="InterPro"/>
</dbReference>
<feature type="region of interest" description="Disordered" evidence="1">
    <location>
        <begin position="121"/>
        <end position="152"/>
    </location>
</feature>
<dbReference type="InterPro" id="IPR036365">
    <property type="entry name" value="PGBD-like_sf"/>
</dbReference>
<feature type="domain" description="Fibronectin type-III" evidence="3">
    <location>
        <begin position="215"/>
        <end position="308"/>
    </location>
</feature>
<feature type="chain" id="PRO_5009523240" description="Fibronectin type-III domain-containing protein" evidence="2">
    <location>
        <begin position="25"/>
        <end position="308"/>
    </location>
</feature>
<organism evidence="4 5">
    <name type="scientific">Candidatus Kaiserbacteria bacterium RIFCSPHIGHO2_01_FULL_48_10</name>
    <dbReference type="NCBI Taxonomy" id="1798476"/>
    <lineage>
        <taxon>Bacteria</taxon>
        <taxon>Candidatus Kaiseribacteriota</taxon>
    </lineage>
</organism>
<dbReference type="InterPro" id="IPR002477">
    <property type="entry name" value="Peptidoglycan-bd-like"/>
</dbReference>
<accession>A0A1F6C5G1</accession>